<reference evidence="1 2" key="1">
    <citation type="submission" date="2018-05" db="EMBL/GenBank/DDBJ databases">
        <title>Description of Sphingomonas pokkalii sp nov, isolated from the rhizosphere of saline tolerant pokkali rice and its draft genome analysis.</title>
        <authorList>
            <person name="Menon R."/>
            <person name="Kumari S."/>
            <person name="Rameshkumar N."/>
        </authorList>
    </citation>
    <scope>NUCLEOTIDE SEQUENCE [LARGE SCALE GENOMIC DNA]</scope>
    <source>
        <strain evidence="1 2">L3B27</strain>
    </source>
</reference>
<dbReference type="SUPFAM" id="SSF53335">
    <property type="entry name" value="S-adenosyl-L-methionine-dependent methyltransferases"/>
    <property type="match status" value="1"/>
</dbReference>
<dbReference type="InterPro" id="IPR029063">
    <property type="entry name" value="SAM-dependent_MTases_sf"/>
</dbReference>
<comment type="caution">
    <text evidence="1">The sequence shown here is derived from an EMBL/GenBank/DDBJ whole genome shotgun (WGS) entry which is preliminary data.</text>
</comment>
<gene>
    <name evidence="1" type="ORF">DD559_08530</name>
</gene>
<dbReference type="Proteomes" id="UP000245890">
    <property type="component" value="Unassembled WGS sequence"/>
</dbReference>
<name>A0A2U0SDB7_9SPHN</name>
<dbReference type="EMBL" id="QENQ01000001">
    <property type="protein sequence ID" value="PVX29357.1"/>
    <property type="molecule type" value="Genomic_DNA"/>
</dbReference>
<sequence>MMITLSWPRLPGDPVESGVIDPDRIGWAGPKEQSLQAPRLERLRGLALSAEMALVAAGAIDATTVNVALDHLADAVALVAAAGLEAVPLSARRLGQGEDARCTVLITTSRARSFVSAVLAGSDVEAISRCFGFPVCCARAFAARRAAGADPMLAMLTNAHGQVPDAHLLLSALGLGALRHVPCAADCAPTREAIDRFIDTALSIDREAGDWLDRLGAWPVTWSSTGGIAEISTPYFRYHHFVGAGTCEVVANPRASRPVVPRDPRYAEVIQRLLPSRSAEPLKALGLSQEWERAGFDSPYAHRARYAGLLWQWSAALRGGAGDVLHYPCGDGLLGEMVAEINPRLRFLGVDDAPAAITLARARLPGPQHRFVIDPRDLPDGETEGRLAFVDPEPLVSRADQGGATLRAALARHRLVALYASDRALRRFGSLAALAQAAGLQIEATDATTCSARVTA</sequence>
<evidence type="ECO:0000313" key="1">
    <source>
        <dbReference type="EMBL" id="PVX29357.1"/>
    </source>
</evidence>
<protein>
    <submittedName>
        <fullName evidence="1">Uncharacterized protein</fullName>
    </submittedName>
</protein>
<organism evidence="1 2">
    <name type="scientific">Sphingomonas pokkalii</name>
    <dbReference type="NCBI Taxonomy" id="2175090"/>
    <lineage>
        <taxon>Bacteria</taxon>
        <taxon>Pseudomonadati</taxon>
        <taxon>Pseudomonadota</taxon>
        <taxon>Alphaproteobacteria</taxon>
        <taxon>Sphingomonadales</taxon>
        <taxon>Sphingomonadaceae</taxon>
        <taxon>Sphingomonas</taxon>
    </lineage>
</organism>
<keyword evidence="2" id="KW-1185">Reference proteome</keyword>
<evidence type="ECO:0000313" key="2">
    <source>
        <dbReference type="Proteomes" id="UP000245890"/>
    </source>
</evidence>
<dbReference type="AlphaFoldDB" id="A0A2U0SDB7"/>
<proteinExistence type="predicted"/>
<accession>A0A2U0SDB7</accession>